<reference evidence="1" key="1">
    <citation type="submission" date="2021-03" db="EMBL/GenBank/DDBJ databases">
        <title>Draft genome sequence of rust myrtle Austropuccinia psidii MF-1, a brazilian biotype.</title>
        <authorList>
            <person name="Quecine M.C."/>
            <person name="Pachon D.M.R."/>
            <person name="Bonatelli M.L."/>
            <person name="Correr F.H."/>
            <person name="Franceschini L.M."/>
            <person name="Leite T.F."/>
            <person name="Margarido G.R.A."/>
            <person name="Almeida C.A."/>
            <person name="Ferrarezi J.A."/>
            <person name="Labate C.A."/>
        </authorList>
    </citation>
    <scope>NUCLEOTIDE SEQUENCE</scope>
    <source>
        <strain evidence="1">MF-1</strain>
    </source>
</reference>
<protein>
    <submittedName>
        <fullName evidence="1">Uncharacterized protein</fullName>
    </submittedName>
</protein>
<proteinExistence type="predicted"/>
<name>A0A9Q3HP41_9BASI</name>
<accession>A0A9Q3HP41</accession>
<organism evidence="1 2">
    <name type="scientific">Austropuccinia psidii MF-1</name>
    <dbReference type="NCBI Taxonomy" id="1389203"/>
    <lineage>
        <taxon>Eukaryota</taxon>
        <taxon>Fungi</taxon>
        <taxon>Dikarya</taxon>
        <taxon>Basidiomycota</taxon>
        <taxon>Pucciniomycotina</taxon>
        <taxon>Pucciniomycetes</taxon>
        <taxon>Pucciniales</taxon>
        <taxon>Sphaerophragmiaceae</taxon>
        <taxon>Austropuccinia</taxon>
    </lineage>
</organism>
<dbReference type="EMBL" id="AVOT02022862">
    <property type="protein sequence ID" value="MBW0512546.1"/>
    <property type="molecule type" value="Genomic_DNA"/>
</dbReference>
<dbReference type="AlphaFoldDB" id="A0A9Q3HP41"/>
<evidence type="ECO:0000313" key="2">
    <source>
        <dbReference type="Proteomes" id="UP000765509"/>
    </source>
</evidence>
<keyword evidence="2" id="KW-1185">Reference proteome</keyword>
<comment type="caution">
    <text evidence="1">The sequence shown here is derived from an EMBL/GenBank/DDBJ whole genome shotgun (WGS) entry which is preliminary data.</text>
</comment>
<evidence type="ECO:0000313" key="1">
    <source>
        <dbReference type="EMBL" id="MBW0512546.1"/>
    </source>
</evidence>
<sequence>MIKIFCTYGLELKYSDGITHYWCTSIPALELECKTPIHYSTGKESEMLEKVWKPRIPYDNLRDNLLDIHSKERSFKIMLIKARNYENRCMKNSFKNTKKRWDKNHNPPDCNKGELVLVSTLSFNNIKGPKKLKYFFA</sequence>
<dbReference type="Proteomes" id="UP000765509">
    <property type="component" value="Unassembled WGS sequence"/>
</dbReference>
<gene>
    <name evidence="1" type="ORF">O181_052261</name>
</gene>